<reference evidence="1 2" key="1">
    <citation type="submission" date="2021-03" db="EMBL/GenBank/DDBJ databases">
        <title>Complete genome of Polaribacter_sp.G4M1.</title>
        <authorList>
            <person name="Jeong S.W."/>
            <person name="Bae J.W."/>
        </authorList>
    </citation>
    <scope>NUCLEOTIDE SEQUENCE [LARGE SCALE GENOMIC DNA]</scope>
    <source>
        <strain evidence="1 2">G4M1</strain>
    </source>
</reference>
<dbReference type="EMBL" id="CP071795">
    <property type="protein sequence ID" value="QTD37952.1"/>
    <property type="molecule type" value="Genomic_DNA"/>
</dbReference>
<gene>
    <name evidence="1" type="ORF">JL193_01190</name>
</gene>
<accession>A0ABX7SUN4</accession>
<name>A0ABX7SUN4_9FLAO</name>
<proteinExistence type="predicted"/>
<evidence type="ECO:0000313" key="2">
    <source>
        <dbReference type="Proteomes" id="UP000663935"/>
    </source>
</evidence>
<organism evidence="1 2">
    <name type="scientific">Polaribacter batillariae</name>
    <dbReference type="NCBI Taxonomy" id="2808900"/>
    <lineage>
        <taxon>Bacteria</taxon>
        <taxon>Pseudomonadati</taxon>
        <taxon>Bacteroidota</taxon>
        <taxon>Flavobacteriia</taxon>
        <taxon>Flavobacteriales</taxon>
        <taxon>Flavobacteriaceae</taxon>
    </lineage>
</organism>
<dbReference type="Proteomes" id="UP000663935">
    <property type="component" value="Chromosome"/>
</dbReference>
<dbReference type="RefSeq" id="WP_207972100.1">
    <property type="nucleotide sequence ID" value="NZ_CP071795.1"/>
</dbReference>
<keyword evidence="2" id="KW-1185">Reference proteome</keyword>
<sequence>MKEIIVLLMIFSLGNLVSQDLNCLKPEFYDYDFDIIEVRSEKDSIFETTQFKSDSLKLYVERKSILKFPKWSSYKRKGIKSGFKIVLLNNTNNDLNLFNMDGRIIMRRQVFYKNKWRNLKRYKDTERFYCGNSFFRKRTIKSKQILTFIAPCIFGNKKAKFRFILGRNYKNNNLAICSNEFEGFIDEKLIEM</sequence>
<evidence type="ECO:0000313" key="1">
    <source>
        <dbReference type="EMBL" id="QTD37952.1"/>
    </source>
</evidence>
<protein>
    <submittedName>
        <fullName evidence="1">Uncharacterized protein</fullName>
    </submittedName>
</protein>